<dbReference type="InterPro" id="IPR018201">
    <property type="entry name" value="Ketoacyl_synth_AS"/>
</dbReference>
<dbReference type="PROSITE" id="PS00012">
    <property type="entry name" value="PHOSPHOPANTETHEINE"/>
    <property type="match status" value="1"/>
</dbReference>
<dbReference type="Pfam" id="PF02801">
    <property type="entry name" value="Ketoacyl-synt_C"/>
    <property type="match status" value="1"/>
</dbReference>
<dbReference type="Gene3D" id="1.10.1200.10">
    <property type="entry name" value="ACP-like"/>
    <property type="match status" value="1"/>
</dbReference>
<dbReference type="Pfam" id="PF00550">
    <property type="entry name" value="PP-binding"/>
    <property type="match status" value="1"/>
</dbReference>
<evidence type="ECO:0000256" key="4">
    <source>
        <dbReference type="ARBA" id="ARBA00022679"/>
    </source>
</evidence>
<dbReference type="SUPFAM" id="SSF47336">
    <property type="entry name" value="ACP-like"/>
    <property type="match status" value="1"/>
</dbReference>
<dbReference type="InterPro" id="IPR036736">
    <property type="entry name" value="ACP-like_sf"/>
</dbReference>
<dbReference type="SUPFAM" id="SSF51735">
    <property type="entry name" value="NAD(P)-binding Rossmann-fold domains"/>
    <property type="match status" value="2"/>
</dbReference>
<feature type="domain" description="Ketosynthase family 3 (KS3)" evidence="9">
    <location>
        <begin position="34"/>
        <end position="492"/>
    </location>
</feature>
<dbReference type="Gene3D" id="3.40.50.720">
    <property type="entry name" value="NAD(P)-binding Rossmann-like Domain"/>
    <property type="match status" value="1"/>
</dbReference>
<dbReference type="PROSITE" id="PS00606">
    <property type="entry name" value="KS3_1"/>
    <property type="match status" value="1"/>
</dbReference>
<comment type="cofactor">
    <cofactor evidence="1">
        <name>pantetheine 4'-phosphate</name>
        <dbReference type="ChEBI" id="CHEBI:47942"/>
    </cofactor>
</comment>
<reference evidence="10" key="1">
    <citation type="submission" date="2020-12" db="EMBL/GenBank/DDBJ databases">
        <title>Antrihabitans popcorni sp. nov. and Antrihabitans auranticaus sp. nov., isolated from a larva cave.</title>
        <authorList>
            <person name="Lee S.D."/>
            <person name="Kim I.S."/>
        </authorList>
    </citation>
    <scope>NUCLEOTIDE SEQUENCE</scope>
    <source>
        <strain evidence="10">YC3-6</strain>
    </source>
</reference>
<dbReference type="Gene3D" id="3.40.50.11460">
    <property type="match status" value="1"/>
</dbReference>
<dbReference type="GO" id="GO:0031177">
    <property type="term" value="F:phosphopantetheine binding"/>
    <property type="evidence" value="ECO:0007669"/>
    <property type="project" value="InterPro"/>
</dbReference>
<evidence type="ECO:0000256" key="2">
    <source>
        <dbReference type="ARBA" id="ARBA00022450"/>
    </source>
</evidence>
<dbReference type="SUPFAM" id="SSF53901">
    <property type="entry name" value="Thiolase-like"/>
    <property type="match status" value="1"/>
</dbReference>
<dbReference type="InterPro" id="IPR001227">
    <property type="entry name" value="Ac_transferase_dom_sf"/>
</dbReference>
<evidence type="ECO:0000259" key="8">
    <source>
        <dbReference type="PROSITE" id="PS50075"/>
    </source>
</evidence>
<proteinExistence type="predicted"/>
<dbReference type="SMART" id="SM00823">
    <property type="entry name" value="PKS_PP"/>
    <property type="match status" value="1"/>
</dbReference>
<dbReference type="InterPro" id="IPR014043">
    <property type="entry name" value="Acyl_transferase_dom"/>
</dbReference>
<dbReference type="Pfam" id="PF00698">
    <property type="entry name" value="Acyl_transf_1"/>
    <property type="match status" value="1"/>
</dbReference>
<dbReference type="InterPro" id="IPR050091">
    <property type="entry name" value="PKS_NRPS_Biosynth_Enz"/>
</dbReference>
<dbReference type="GO" id="GO:0004315">
    <property type="term" value="F:3-oxoacyl-[acyl-carrier-protein] synthase activity"/>
    <property type="evidence" value="ECO:0007669"/>
    <property type="project" value="InterPro"/>
</dbReference>
<dbReference type="SUPFAM" id="SSF55048">
    <property type="entry name" value="Probable ACP-binding domain of malonyl-CoA ACP transacylase"/>
    <property type="match status" value="1"/>
</dbReference>
<name>A0A934U1K1_9NOCA</name>
<dbReference type="PANTHER" id="PTHR43775:SF51">
    <property type="entry name" value="INACTIVE PHENOLPHTHIOCEROL SYNTHESIS POLYKETIDE SYNTHASE TYPE I PKS1-RELATED"/>
    <property type="match status" value="1"/>
</dbReference>
<dbReference type="SMART" id="SM00827">
    <property type="entry name" value="PKS_AT"/>
    <property type="match status" value="1"/>
</dbReference>
<organism evidence="10 11">
    <name type="scientific">Antrihabitans stalagmiti</name>
    <dbReference type="NCBI Taxonomy" id="2799499"/>
    <lineage>
        <taxon>Bacteria</taxon>
        <taxon>Bacillati</taxon>
        <taxon>Actinomycetota</taxon>
        <taxon>Actinomycetes</taxon>
        <taxon>Mycobacteriales</taxon>
        <taxon>Nocardiaceae</taxon>
        <taxon>Antrihabitans</taxon>
    </lineage>
</organism>
<dbReference type="Gene3D" id="3.40.366.10">
    <property type="entry name" value="Malonyl-Coenzyme A Acyl Carrier Protein, domain 2"/>
    <property type="match status" value="1"/>
</dbReference>
<dbReference type="InterPro" id="IPR020806">
    <property type="entry name" value="PKS_PP-bd"/>
</dbReference>
<dbReference type="Pfam" id="PF16197">
    <property type="entry name" value="KAsynt_C_assoc"/>
    <property type="match status" value="1"/>
</dbReference>
<dbReference type="Gene3D" id="6.10.140.1830">
    <property type="match status" value="1"/>
</dbReference>
<evidence type="ECO:0000256" key="1">
    <source>
        <dbReference type="ARBA" id="ARBA00001957"/>
    </source>
</evidence>
<dbReference type="Gene3D" id="3.40.47.10">
    <property type="match status" value="1"/>
</dbReference>
<dbReference type="InterPro" id="IPR014031">
    <property type="entry name" value="Ketoacyl_synth_C"/>
</dbReference>
<gene>
    <name evidence="10" type="ORF">JGU71_05705</name>
</gene>
<dbReference type="Pfam" id="PF00109">
    <property type="entry name" value="ketoacyl-synt"/>
    <property type="match status" value="1"/>
</dbReference>
<evidence type="ECO:0000259" key="9">
    <source>
        <dbReference type="PROSITE" id="PS52004"/>
    </source>
</evidence>
<evidence type="ECO:0000256" key="7">
    <source>
        <dbReference type="ARBA" id="ARBA00023315"/>
    </source>
</evidence>
<dbReference type="InterPro" id="IPR041618">
    <property type="entry name" value="PKS_DE"/>
</dbReference>
<dbReference type="PANTHER" id="PTHR43775">
    <property type="entry name" value="FATTY ACID SYNTHASE"/>
    <property type="match status" value="1"/>
</dbReference>
<dbReference type="CDD" id="cd00833">
    <property type="entry name" value="PKS"/>
    <property type="match status" value="1"/>
</dbReference>
<dbReference type="SMART" id="SM01294">
    <property type="entry name" value="PKS_PP_betabranch"/>
    <property type="match status" value="1"/>
</dbReference>
<keyword evidence="2" id="KW-0596">Phosphopantetheine</keyword>
<feature type="domain" description="Carrier" evidence="8">
    <location>
        <begin position="1465"/>
        <end position="1543"/>
    </location>
</feature>
<dbReference type="InterPro" id="IPR016039">
    <property type="entry name" value="Thiolase-like"/>
</dbReference>
<dbReference type="SMART" id="SM00822">
    <property type="entry name" value="PKS_KR"/>
    <property type="match status" value="1"/>
</dbReference>
<dbReference type="InterPro" id="IPR036299">
    <property type="entry name" value="Polyketide_synth_docking_sf"/>
</dbReference>
<comment type="caution">
    <text evidence="10">The sequence shown here is derived from an EMBL/GenBank/DDBJ whole genome shotgun (WGS) entry which is preliminary data.</text>
</comment>
<dbReference type="Proteomes" id="UP000655868">
    <property type="component" value="Unassembled WGS sequence"/>
</dbReference>
<keyword evidence="4" id="KW-0808">Transferase</keyword>
<dbReference type="Pfam" id="PF08659">
    <property type="entry name" value="KR"/>
    <property type="match status" value="1"/>
</dbReference>
<dbReference type="GO" id="GO:0033068">
    <property type="term" value="P:macrolide biosynthetic process"/>
    <property type="evidence" value="ECO:0007669"/>
    <property type="project" value="UniProtKB-ARBA"/>
</dbReference>
<evidence type="ECO:0000313" key="10">
    <source>
        <dbReference type="EMBL" id="MBJ8338370.1"/>
    </source>
</evidence>
<dbReference type="SMART" id="SM00825">
    <property type="entry name" value="PKS_KS"/>
    <property type="match status" value="1"/>
</dbReference>
<dbReference type="SUPFAM" id="SSF52151">
    <property type="entry name" value="FabD/lysophospholipase-like"/>
    <property type="match status" value="1"/>
</dbReference>
<sequence length="1548" mass="163417">MTASEERLRHYLRKVTLDLQESRRRLAEFEERSHEPIAIVAMACRYPGGIRTPEDLWELVNSGVDAIGPYPSDRGWDSMREVIATKSSSLESGFAQAGGFLSDIAGFDSQFFGISPREAMLMDPQQRMLLEVTWEAIERAGIAATTLRGTPTGVFMGATGLDYLASIVQTDNEYLTSDVAEAPAPDDDLSHIHGDDEAAPRYIPDDGDATHMMTGSMSSVLSGRLAYAFGFEGPAITVDTACSSSLVAIHQACRSLRSGETNLAVAGGTMIMSTPMLLGMTRLAAAPDGRCKAFADTADGTGWGEGVGIVLLERLSDARRNGHPVAAVIRGSAINQDGASNGMAAPNGLAQQQVVRAALASAQLTGADVDVVEAHGTGTSVGDPIEAGALLAAYGGNRDANRPLWLGSIKSNIGHSGPAAGVAGVIKLVMAMRNGVLPQTLHAEVPSSQIDWSSGAMRLLTKPVAWSEDRARTGGVSSFGVSGTNAHVLVSSPPPADVSDVSESARRSVGLVPWVVSARTKSALEAQATRLQDWLSATKADPVDIGYSLASRVPFKHRAVVIGTTSDELSDGLDAIRGTGANPNVSVGVSRNPGPPVFIFPGQGGQWVGMGRQLLAESDVFARAIADCEQALEPWTGWSLGAVLRQDAGAPALETVDIVQPTLFAVMVSLTELWKSYGVIPAAVVGHSQGEVAAACVAGALSLEDAAKIVGIRSKLLATLTNGTMASVLGLSGEQIEGAIAHFDGTVSIAAMNSPESHTISGPPDLLSEAAADLTALGGKVRYVRGATGAGHSSAIDQFRDQVLESFAGTVPQAAKVPFFSTVVGDELDTTGLDAAYWFRNMRNTVRFDSAMRSAIRAGWRTFVEPGPHPVLLPAVEQIAGDMSIRVLTGGTLQREQGDLARFYTSAAELYVEGVQVDWRASYAGGDGKYRPDLPTYPFQHQRYWLPDEFGAGDQRPDARDSGFWQLVDRGDARGLANLLGSTDTESLAVVLPQLATWRNRSTRAAAVDKCCYRTTFDRVARRPVAPKRGIWYVAVAAGQDHERVARIADAVGEHLGDARIIDLAPDAKRADLVAQLRDTTTGGRPAGILSLLGVGGEGPSAVLLTQALDDLSIEAPLWCATTSAVSVGPDDAAPDPEHALLWGVGRVAATELPQRWGGLVDLPEALTTSVLDSLCAVISQGDDDQVAIRADGVFARRIHRAQQAGTKAPQAWQPTGTVLVTGTGSAAVDVARWLAGAGADQVVLAGSDVTDIADVPAAVTVRECDLGNADAVAGLVTGIDEKFSLTAVLHIVEPEAYVALLDSDSNGLLDTTVGARNLDDVVGDRELDAFVLMSPGFGVWGAAGRSKGAAINAYFTALAQRRRARGLVATSIGWDTGDDVIVGMKPMNPAVAVAAVQQLVTSGATEVLIADIDWEQPESVLTRTRAGAFFTDLPEYRRLRSHHDQAEKDNSSLLVELAAMSTDERERTLVELIRNEIASVLRYDSVDDIEPTGQFLELGMDSISGLQIRKRLAAATGVELPIRMILEHPTPVELAGHLLEKLAEQAN</sequence>
<keyword evidence="6" id="KW-0511">Multifunctional enzyme</keyword>
<dbReference type="RefSeq" id="WP_199703069.1">
    <property type="nucleotide sequence ID" value="NZ_JAEMNV010000002.1"/>
</dbReference>
<keyword evidence="11" id="KW-1185">Reference proteome</keyword>
<evidence type="ECO:0000313" key="11">
    <source>
        <dbReference type="Proteomes" id="UP000655868"/>
    </source>
</evidence>
<keyword evidence="3" id="KW-0597">Phosphoprotein</keyword>
<dbReference type="InterPro" id="IPR006162">
    <property type="entry name" value="Ppantetheine_attach_site"/>
</dbReference>
<dbReference type="Pfam" id="PF18369">
    <property type="entry name" value="PKS_DE"/>
    <property type="match status" value="1"/>
</dbReference>
<dbReference type="InterPro" id="IPR015083">
    <property type="entry name" value="NorB/c/GfsB-D-like_docking"/>
</dbReference>
<dbReference type="InterPro" id="IPR014030">
    <property type="entry name" value="Ketoacyl_synth_N"/>
</dbReference>
<dbReference type="SUPFAM" id="SSF101173">
    <property type="entry name" value="Docking domain B of the erythromycin polyketide synthase (DEBS)"/>
    <property type="match status" value="1"/>
</dbReference>
<keyword evidence="5" id="KW-0045">Antibiotic biosynthesis</keyword>
<dbReference type="Pfam" id="PF08990">
    <property type="entry name" value="Docking"/>
    <property type="match status" value="1"/>
</dbReference>
<dbReference type="PROSITE" id="PS52004">
    <property type="entry name" value="KS3_2"/>
    <property type="match status" value="1"/>
</dbReference>
<dbReference type="InterPro" id="IPR009081">
    <property type="entry name" value="PP-bd_ACP"/>
</dbReference>
<protein>
    <submittedName>
        <fullName evidence="10">Acyltransferase domain-containing protein</fullName>
    </submittedName>
</protein>
<keyword evidence="7 10" id="KW-0012">Acyltransferase</keyword>
<accession>A0A934U1K1</accession>
<dbReference type="InterPro" id="IPR020841">
    <property type="entry name" value="PKS_Beta-ketoAc_synthase_dom"/>
</dbReference>
<dbReference type="GO" id="GO:0004312">
    <property type="term" value="F:fatty acid synthase activity"/>
    <property type="evidence" value="ECO:0007669"/>
    <property type="project" value="TreeGrafter"/>
</dbReference>
<dbReference type="InterPro" id="IPR016036">
    <property type="entry name" value="Malonyl_transacylase_ACP-bd"/>
</dbReference>
<dbReference type="InterPro" id="IPR016035">
    <property type="entry name" value="Acyl_Trfase/lysoPLipase"/>
</dbReference>
<evidence type="ECO:0000256" key="5">
    <source>
        <dbReference type="ARBA" id="ARBA00023194"/>
    </source>
</evidence>
<dbReference type="InterPro" id="IPR013968">
    <property type="entry name" value="PKS_KR"/>
</dbReference>
<dbReference type="Gene3D" id="3.30.70.3290">
    <property type="match status" value="1"/>
</dbReference>
<dbReference type="InterPro" id="IPR057326">
    <property type="entry name" value="KR_dom"/>
</dbReference>
<dbReference type="InterPro" id="IPR036291">
    <property type="entry name" value="NAD(P)-bd_dom_sf"/>
</dbReference>
<evidence type="ECO:0000256" key="3">
    <source>
        <dbReference type="ARBA" id="ARBA00022553"/>
    </source>
</evidence>
<dbReference type="EMBL" id="JAEMNV010000002">
    <property type="protein sequence ID" value="MBJ8338370.1"/>
    <property type="molecule type" value="Genomic_DNA"/>
</dbReference>
<evidence type="ECO:0000256" key="6">
    <source>
        <dbReference type="ARBA" id="ARBA00023268"/>
    </source>
</evidence>
<dbReference type="CDD" id="cd08952">
    <property type="entry name" value="KR_1_SDR_x"/>
    <property type="match status" value="1"/>
</dbReference>
<dbReference type="PROSITE" id="PS50075">
    <property type="entry name" value="CARRIER"/>
    <property type="match status" value="1"/>
</dbReference>
<dbReference type="GO" id="GO:0006633">
    <property type="term" value="P:fatty acid biosynthetic process"/>
    <property type="evidence" value="ECO:0007669"/>
    <property type="project" value="InterPro"/>
</dbReference>
<dbReference type="InterPro" id="IPR032821">
    <property type="entry name" value="PKS_assoc"/>
</dbReference>